<dbReference type="RefSeq" id="WP_006652029.1">
    <property type="nucleotide sequence ID" value="NZ_AOIM01000013.1"/>
</dbReference>
<dbReference type="Proteomes" id="UP000011519">
    <property type="component" value="Unassembled WGS sequence"/>
</dbReference>
<evidence type="ECO:0000313" key="3">
    <source>
        <dbReference type="EMBL" id="ELY93789.1"/>
    </source>
</evidence>
<feature type="transmembrane region" description="Helical" evidence="2">
    <location>
        <begin position="529"/>
        <end position="548"/>
    </location>
</feature>
<evidence type="ECO:0000256" key="1">
    <source>
        <dbReference type="SAM" id="MobiDB-lite"/>
    </source>
</evidence>
<feature type="region of interest" description="Disordered" evidence="1">
    <location>
        <begin position="78"/>
        <end position="97"/>
    </location>
</feature>
<keyword evidence="2" id="KW-1133">Transmembrane helix</keyword>
<proteinExistence type="predicted"/>
<dbReference type="PATRIC" id="fig|1227493.4.peg.745"/>
<evidence type="ECO:0000256" key="2">
    <source>
        <dbReference type="SAM" id="Phobius"/>
    </source>
</evidence>
<protein>
    <recommendedName>
        <fullName evidence="5">Pentapeptide repeat-containing protein</fullName>
    </recommendedName>
</protein>
<keyword evidence="2" id="KW-0812">Transmembrane</keyword>
<gene>
    <name evidence="3" type="ORF">C483_03899</name>
</gene>
<name>M0A5D3_9EURY</name>
<keyword evidence="4" id="KW-1185">Reference proteome</keyword>
<organism evidence="3 4">
    <name type="scientific">Natrialba hulunbeirensis JCM 10989</name>
    <dbReference type="NCBI Taxonomy" id="1227493"/>
    <lineage>
        <taxon>Archaea</taxon>
        <taxon>Methanobacteriati</taxon>
        <taxon>Methanobacteriota</taxon>
        <taxon>Stenosarchaea group</taxon>
        <taxon>Halobacteria</taxon>
        <taxon>Halobacteriales</taxon>
        <taxon>Natrialbaceae</taxon>
        <taxon>Natrialba</taxon>
    </lineage>
</organism>
<dbReference type="InterPro" id="IPR001646">
    <property type="entry name" value="5peptide_repeat"/>
</dbReference>
<dbReference type="OrthoDB" id="199127at2157"/>
<sequence length="612" mass="66309">MTSESERERQCQYEFNPGVWERTAETGNTLDTSELNADGTWRCHRAADGNSGYCRFHTPLAERDWEPSETVAALRDAICGKSGGNDNNSDNDGKRDRRRSKQFIGATFVSLDLRHETLAARDNYPIDLRHVTIEEGADLRKATLENPLQFDGAICNGDFECSTIRAQQSVTVADAHIGGDLRAGDARFGDRVSISDTVVRGDLSLPDATFSGRAVCRGVEVGRGIDAPGARFADDALFDRVTAIEESSFSNASFQGEAFFSGATFAGGLNWWNVTVAGPTRFGGATIRQEAMFQDGTFEDVVRLTNVTVPSRAVFAQTTFADRLLLTGLECDADACLVDLSGAVLSGGRLETTDSLTYDLSGAEVGPIEWGTGSDSETGGAAVTERNSDTENRTEPVPLSLSQFIIENTHFDGFDFRDRTVRSALESSGWRLHEWNHENESGCGGDERQLSPETLESTYLKAKHGAKAVGDSKAAGEFFRHEMRYRRDGHAKRAREVGWSRSRIVDSGKWVANAVFGAVAGHGERPGRVVLTAAGIVAGFALLYAALWPGSPPYGGAVGYLMFSLESFVTLVLGGSVPVERTAVRLAAQVQAFVGAFLIALFVFTLTRSIQR</sequence>
<feature type="transmembrane region" description="Helical" evidence="2">
    <location>
        <begin position="554"/>
        <end position="574"/>
    </location>
</feature>
<reference evidence="3 4" key="1">
    <citation type="journal article" date="2014" name="PLoS Genet.">
        <title>Phylogenetically driven sequencing of extremely halophilic archaea reveals strategies for static and dynamic osmo-response.</title>
        <authorList>
            <person name="Becker E.A."/>
            <person name="Seitzer P.M."/>
            <person name="Tritt A."/>
            <person name="Larsen D."/>
            <person name="Krusor M."/>
            <person name="Yao A.I."/>
            <person name="Wu D."/>
            <person name="Madern D."/>
            <person name="Eisen J.A."/>
            <person name="Darling A.E."/>
            <person name="Facciotti M.T."/>
        </authorList>
    </citation>
    <scope>NUCLEOTIDE SEQUENCE [LARGE SCALE GENOMIC DNA]</scope>
    <source>
        <strain evidence="3 4">JCM 10989</strain>
    </source>
</reference>
<dbReference type="EMBL" id="AOIM01000013">
    <property type="protein sequence ID" value="ELY93789.1"/>
    <property type="molecule type" value="Genomic_DNA"/>
</dbReference>
<evidence type="ECO:0008006" key="5">
    <source>
        <dbReference type="Google" id="ProtNLM"/>
    </source>
</evidence>
<accession>M0A5D3</accession>
<comment type="caution">
    <text evidence="3">The sequence shown here is derived from an EMBL/GenBank/DDBJ whole genome shotgun (WGS) entry which is preliminary data.</text>
</comment>
<dbReference type="STRING" id="1227493.C483_03899"/>
<evidence type="ECO:0000313" key="4">
    <source>
        <dbReference type="Proteomes" id="UP000011519"/>
    </source>
</evidence>
<keyword evidence="2" id="KW-0472">Membrane</keyword>
<dbReference type="Pfam" id="PF13576">
    <property type="entry name" value="Pentapeptide_3"/>
    <property type="match status" value="1"/>
</dbReference>
<feature type="transmembrane region" description="Helical" evidence="2">
    <location>
        <begin position="586"/>
        <end position="606"/>
    </location>
</feature>
<feature type="region of interest" description="Disordered" evidence="1">
    <location>
        <begin position="367"/>
        <end position="396"/>
    </location>
</feature>
<dbReference type="AlphaFoldDB" id="M0A5D3"/>